<dbReference type="STRING" id="1856405.BFC17_03725"/>
<evidence type="ECO:0000313" key="1">
    <source>
        <dbReference type="EMBL" id="OFI33382.1"/>
    </source>
</evidence>
<reference evidence="1 2" key="1">
    <citation type="submission" date="2016-09" db="EMBL/GenBank/DDBJ databases">
        <title>Alteromonas lipolytica, a new species isolated from sea water.</title>
        <authorList>
            <person name="Wu Y.-H."/>
            <person name="Cheng H."/>
            <person name="Xu X.-W."/>
        </authorList>
    </citation>
    <scope>NUCLEOTIDE SEQUENCE [LARGE SCALE GENOMIC DNA]</scope>
    <source>
        <strain evidence="1 2">JW12</strain>
    </source>
</reference>
<accession>A0A1E8FBS9</accession>
<dbReference type="SUPFAM" id="SSF53474">
    <property type="entry name" value="alpha/beta-Hydrolases"/>
    <property type="match status" value="1"/>
</dbReference>
<dbReference type="Proteomes" id="UP000176037">
    <property type="component" value="Unassembled WGS sequence"/>
</dbReference>
<gene>
    <name evidence="1" type="ORF">BFC17_03725</name>
</gene>
<protein>
    <recommendedName>
        <fullName evidence="3">AB hydrolase-1 domain-containing protein</fullName>
    </recommendedName>
</protein>
<dbReference type="PROSITE" id="PS51257">
    <property type="entry name" value="PROKAR_LIPOPROTEIN"/>
    <property type="match status" value="1"/>
</dbReference>
<evidence type="ECO:0000313" key="2">
    <source>
        <dbReference type="Proteomes" id="UP000176037"/>
    </source>
</evidence>
<dbReference type="EMBL" id="MJIC01000015">
    <property type="protein sequence ID" value="OFI33382.1"/>
    <property type="molecule type" value="Genomic_DNA"/>
</dbReference>
<dbReference type="Gene3D" id="3.40.50.1820">
    <property type="entry name" value="alpha/beta hydrolase"/>
    <property type="match status" value="1"/>
</dbReference>
<name>A0A1E8FBS9_9ALTE</name>
<dbReference type="OrthoDB" id="192696at2"/>
<dbReference type="AlphaFoldDB" id="A0A1E8FBS9"/>
<dbReference type="InterPro" id="IPR029058">
    <property type="entry name" value="AB_hydrolase_fold"/>
</dbReference>
<sequence length="295" mass="31610">MRTLAILTKAVWLRLASITLTLFMLGCSHASELTVEQLTVADRQVKVWHWQPDGKPAATLIFSHGAASAPLKYTALIEPWVAAGYEVVAPLHVDSTDHPDMEKYQGMASWTARLQDMQLLADTYGKNGYVAAGHSYGALIALVKGGATGIVPPGLAAPLSDSRVSAVLAFSPPGAIPGFVSKDNYATLAVPALIQTGTKDVPPGTNLSWEGHLDAYSAVASGGDRYALILDDVDHYFGGAICRLDLPGPKQQAQLDQAIEYSLLMLQAYANKETSAKQQLTQKLGKTKFADLQYK</sequence>
<evidence type="ECO:0008006" key="3">
    <source>
        <dbReference type="Google" id="ProtNLM"/>
    </source>
</evidence>
<comment type="caution">
    <text evidence="1">The sequence shown here is derived from an EMBL/GenBank/DDBJ whole genome shotgun (WGS) entry which is preliminary data.</text>
</comment>
<proteinExistence type="predicted"/>
<organism evidence="1 2">
    <name type="scientific">Alteromonas lipolytica</name>
    <dbReference type="NCBI Taxonomy" id="1856405"/>
    <lineage>
        <taxon>Bacteria</taxon>
        <taxon>Pseudomonadati</taxon>
        <taxon>Pseudomonadota</taxon>
        <taxon>Gammaproteobacteria</taxon>
        <taxon>Alteromonadales</taxon>
        <taxon>Alteromonadaceae</taxon>
        <taxon>Alteromonas/Salinimonas group</taxon>
        <taxon>Alteromonas</taxon>
    </lineage>
</organism>
<keyword evidence="2" id="KW-1185">Reference proteome</keyword>
<dbReference type="RefSeq" id="WP_070177758.1">
    <property type="nucleotide sequence ID" value="NZ_BMJR01000002.1"/>
</dbReference>